<dbReference type="PANTHER" id="PTHR32071">
    <property type="entry name" value="TRANSCRIPTIONAL REGULATORY PROTEIN"/>
    <property type="match status" value="1"/>
</dbReference>
<dbReference type="CDD" id="cd00009">
    <property type="entry name" value="AAA"/>
    <property type="match status" value="1"/>
</dbReference>
<evidence type="ECO:0000256" key="1">
    <source>
        <dbReference type="ARBA" id="ARBA00022741"/>
    </source>
</evidence>
<dbReference type="Pfam" id="PF00158">
    <property type="entry name" value="Sigma54_activat"/>
    <property type="match status" value="1"/>
</dbReference>
<dbReference type="Gene3D" id="3.30.450.20">
    <property type="entry name" value="PAS domain"/>
    <property type="match status" value="1"/>
</dbReference>
<keyword evidence="1" id="KW-0547">Nucleotide-binding</keyword>
<comment type="caution">
    <text evidence="7">The sequence shown here is derived from an EMBL/GenBank/DDBJ whole genome shotgun (WGS) entry which is preliminary data.</text>
</comment>
<dbReference type="Pfam" id="PF02954">
    <property type="entry name" value="HTH_8"/>
    <property type="match status" value="1"/>
</dbReference>
<dbReference type="InterPro" id="IPR003593">
    <property type="entry name" value="AAA+_ATPase"/>
</dbReference>
<evidence type="ECO:0000256" key="4">
    <source>
        <dbReference type="ARBA" id="ARBA00023125"/>
    </source>
</evidence>
<organism evidence="7 8">
    <name type="scientific">Clostridium malenominatum</name>
    <dbReference type="NCBI Taxonomy" id="1539"/>
    <lineage>
        <taxon>Bacteria</taxon>
        <taxon>Bacillati</taxon>
        <taxon>Bacillota</taxon>
        <taxon>Clostridia</taxon>
        <taxon>Eubacteriales</taxon>
        <taxon>Clostridiaceae</taxon>
        <taxon>Clostridium</taxon>
    </lineage>
</organism>
<dbReference type="InterPro" id="IPR025662">
    <property type="entry name" value="Sigma_54_int_dom_ATP-bd_1"/>
</dbReference>
<keyword evidence="2" id="KW-0067">ATP-binding</keyword>
<dbReference type="Pfam" id="PF25601">
    <property type="entry name" value="AAA_lid_14"/>
    <property type="match status" value="1"/>
</dbReference>
<dbReference type="PROSITE" id="PS50045">
    <property type="entry name" value="SIGMA54_INTERACT_4"/>
    <property type="match status" value="1"/>
</dbReference>
<evidence type="ECO:0000259" key="6">
    <source>
        <dbReference type="PROSITE" id="PS50045"/>
    </source>
</evidence>
<dbReference type="PROSITE" id="PS00676">
    <property type="entry name" value="SIGMA54_INTERACT_2"/>
    <property type="match status" value="1"/>
</dbReference>
<dbReference type="EMBL" id="BAAACF010000001">
    <property type="protein sequence ID" value="GAA0724607.1"/>
    <property type="molecule type" value="Genomic_DNA"/>
</dbReference>
<evidence type="ECO:0000313" key="8">
    <source>
        <dbReference type="Proteomes" id="UP001500339"/>
    </source>
</evidence>
<dbReference type="CDD" id="cd00130">
    <property type="entry name" value="PAS"/>
    <property type="match status" value="1"/>
</dbReference>
<evidence type="ECO:0000256" key="2">
    <source>
        <dbReference type="ARBA" id="ARBA00022840"/>
    </source>
</evidence>
<gene>
    <name evidence="7" type="ORF">GCM10008905_18800</name>
</gene>
<accession>A0ABN1IZH1</accession>
<dbReference type="InterPro" id="IPR025944">
    <property type="entry name" value="Sigma_54_int_dom_CS"/>
</dbReference>
<dbReference type="InterPro" id="IPR027417">
    <property type="entry name" value="P-loop_NTPase"/>
</dbReference>
<dbReference type="InterPro" id="IPR002078">
    <property type="entry name" value="Sigma_54_int"/>
</dbReference>
<dbReference type="PRINTS" id="PR01590">
    <property type="entry name" value="HTHFIS"/>
</dbReference>
<dbReference type="PROSITE" id="PS00675">
    <property type="entry name" value="SIGMA54_INTERACT_1"/>
    <property type="match status" value="1"/>
</dbReference>
<evidence type="ECO:0000256" key="5">
    <source>
        <dbReference type="ARBA" id="ARBA00023163"/>
    </source>
</evidence>
<dbReference type="InterPro" id="IPR025943">
    <property type="entry name" value="Sigma_54_int_dom_ATP-bd_2"/>
</dbReference>
<sequence length="475" mass="54424">MSKNSSLEKYKLIFEEILDMTEDGFVVTSPDGTILEINNAYCDFLETTKEKAIGCHINKFIPNTKMPQIAKMGIKEVDMVHELVGDRTYKGDKFLFVTRAPVKKDGQVIAAVAQVKFRLHTMELAKKLFKQDEEIKYYKDELQRLGQFRFAFNKILGKSHCFLEVMEFAKKASNSNLPVLINGETGTGKEVFANAIHYGSSRKNNPLITINCAAIPHELLESELFGYEEGSFTGAKKGGKKGKFQLANKGTIFLDEIGDMPLHMQAKLLRVLQENEIEKIGGYKPIPIDVRVIAATHQDLRKLIKEKKFREDLFYRLNVINIKIPPLRQRKEDIELFINNFLNELNKKYKTNITISQRAQELLLNHRWPGNIRELKNVIESAYVIADKDIIGIKHFPSNLLTADNSVSIDKNMNNLDLILKEFEKDIIIESLMENDYKIAKTANDLGVHRTTLYKKLEKLDIKILKQIDNGDNKK</sequence>
<dbReference type="Proteomes" id="UP001500339">
    <property type="component" value="Unassembled WGS sequence"/>
</dbReference>
<dbReference type="InterPro" id="IPR000014">
    <property type="entry name" value="PAS"/>
</dbReference>
<dbReference type="SUPFAM" id="SSF46689">
    <property type="entry name" value="Homeodomain-like"/>
    <property type="match status" value="1"/>
</dbReference>
<dbReference type="SMART" id="SM00382">
    <property type="entry name" value="AAA"/>
    <property type="match status" value="1"/>
</dbReference>
<dbReference type="SUPFAM" id="SSF52540">
    <property type="entry name" value="P-loop containing nucleoside triphosphate hydrolases"/>
    <property type="match status" value="1"/>
</dbReference>
<name>A0ABN1IZH1_9CLOT</name>
<evidence type="ECO:0000256" key="3">
    <source>
        <dbReference type="ARBA" id="ARBA00023015"/>
    </source>
</evidence>
<dbReference type="RefSeq" id="WP_343769094.1">
    <property type="nucleotide sequence ID" value="NZ_BAAACF010000001.1"/>
</dbReference>
<dbReference type="SUPFAM" id="SSF55785">
    <property type="entry name" value="PYP-like sensor domain (PAS domain)"/>
    <property type="match status" value="1"/>
</dbReference>
<dbReference type="InterPro" id="IPR058031">
    <property type="entry name" value="AAA_lid_NorR"/>
</dbReference>
<keyword evidence="5" id="KW-0804">Transcription</keyword>
<reference evidence="7 8" key="1">
    <citation type="journal article" date="2019" name="Int. J. Syst. Evol. Microbiol.">
        <title>The Global Catalogue of Microorganisms (GCM) 10K type strain sequencing project: providing services to taxonomists for standard genome sequencing and annotation.</title>
        <authorList>
            <consortium name="The Broad Institute Genomics Platform"/>
            <consortium name="The Broad Institute Genome Sequencing Center for Infectious Disease"/>
            <person name="Wu L."/>
            <person name="Ma J."/>
        </authorList>
    </citation>
    <scope>NUCLEOTIDE SEQUENCE [LARGE SCALE GENOMIC DNA]</scope>
    <source>
        <strain evidence="7 8">JCM 1405</strain>
    </source>
</reference>
<keyword evidence="3" id="KW-0805">Transcription regulation</keyword>
<keyword evidence="4" id="KW-0238">DNA-binding</keyword>
<dbReference type="Gene3D" id="3.40.50.300">
    <property type="entry name" value="P-loop containing nucleotide triphosphate hydrolases"/>
    <property type="match status" value="1"/>
</dbReference>
<evidence type="ECO:0000313" key="7">
    <source>
        <dbReference type="EMBL" id="GAA0724607.1"/>
    </source>
</evidence>
<dbReference type="Gene3D" id="1.10.10.60">
    <property type="entry name" value="Homeodomain-like"/>
    <property type="match status" value="1"/>
</dbReference>
<keyword evidence="8" id="KW-1185">Reference proteome</keyword>
<dbReference type="InterPro" id="IPR009057">
    <property type="entry name" value="Homeodomain-like_sf"/>
</dbReference>
<protein>
    <submittedName>
        <fullName evidence="7">Sigma-54-dependent Fis family transcriptional regulator</fullName>
    </submittedName>
</protein>
<dbReference type="PANTHER" id="PTHR32071:SF57">
    <property type="entry name" value="C4-DICARBOXYLATE TRANSPORT TRANSCRIPTIONAL REGULATORY PROTEIN DCTD"/>
    <property type="match status" value="1"/>
</dbReference>
<dbReference type="NCBIfam" id="TIGR00229">
    <property type="entry name" value="sensory_box"/>
    <property type="match status" value="1"/>
</dbReference>
<proteinExistence type="predicted"/>
<dbReference type="InterPro" id="IPR035965">
    <property type="entry name" value="PAS-like_dom_sf"/>
</dbReference>
<dbReference type="Gene3D" id="1.10.8.60">
    <property type="match status" value="1"/>
</dbReference>
<dbReference type="PROSITE" id="PS00688">
    <property type="entry name" value="SIGMA54_INTERACT_3"/>
    <property type="match status" value="1"/>
</dbReference>
<dbReference type="InterPro" id="IPR002197">
    <property type="entry name" value="HTH_Fis"/>
</dbReference>
<feature type="domain" description="Sigma-54 factor interaction" evidence="6">
    <location>
        <begin position="155"/>
        <end position="384"/>
    </location>
</feature>